<dbReference type="PANTHER" id="PTHR11614">
    <property type="entry name" value="PHOSPHOLIPASE-RELATED"/>
    <property type="match status" value="1"/>
</dbReference>
<keyword evidence="3" id="KW-1185">Reference proteome</keyword>
<evidence type="ECO:0000259" key="1">
    <source>
        <dbReference type="Pfam" id="PF12146"/>
    </source>
</evidence>
<dbReference type="InterPro" id="IPR029058">
    <property type="entry name" value="AB_hydrolase_fold"/>
</dbReference>
<dbReference type="Pfam" id="PF12146">
    <property type="entry name" value="Hydrolase_4"/>
    <property type="match status" value="1"/>
</dbReference>
<proteinExistence type="predicted"/>
<evidence type="ECO:0000313" key="2">
    <source>
        <dbReference type="EMBL" id="RBW71398.1"/>
    </source>
</evidence>
<comment type="caution">
    <text evidence="2">The sequence shown here is derived from an EMBL/GenBank/DDBJ whole genome shotgun (WGS) entry which is preliminary data.</text>
</comment>
<dbReference type="InterPro" id="IPR000073">
    <property type="entry name" value="AB_hydrolase_1"/>
</dbReference>
<dbReference type="EMBL" id="QOCW01000001">
    <property type="protein sequence ID" value="RBW71398.1"/>
    <property type="molecule type" value="Genomic_DNA"/>
</dbReference>
<protein>
    <submittedName>
        <fullName evidence="2">Alpha/beta hydrolase</fullName>
    </submittedName>
</protein>
<dbReference type="RefSeq" id="WP_113804104.1">
    <property type="nucleotide sequence ID" value="NZ_QOCW01000001.1"/>
</dbReference>
<evidence type="ECO:0000313" key="3">
    <source>
        <dbReference type="Proteomes" id="UP000253314"/>
    </source>
</evidence>
<dbReference type="FunFam" id="3.40.50.1820:FF:000154">
    <property type="entry name" value="Alpha/beta hydrolase"/>
    <property type="match status" value="1"/>
</dbReference>
<gene>
    <name evidence="2" type="ORF">DS031_01225</name>
</gene>
<dbReference type="SUPFAM" id="SSF53474">
    <property type="entry name" value="alpha/beta-Hydrolases"/>
    <property type="match status" value="1"/>
</dbReference>
<dbReference type="GO" id="GO:0016787">
    <property type="term" value="F:hydrolase activity"/>
    <property type="evidence" value="ECO:0007669"/>
    <property type="project" value="UniProtKB-KW"/>
</dbReference>
<dbReference type="InterPro" id="IPR022742">
    <property type="entry name" value="Hydrolase_4"/>
</dbReference>
<keyword evidence="2" id="KW-0378">Hydrolase</keyword>
<dbReference type="AlphaFoldDB" id="A0A366Y0M7"/>
<reference evidence="2 3" key="1">
    <citation type="submission" date="2018-07" db="EMBL/GenBank/DDBJ databases">
        <title>Lottiidibacillus patelloidae gen. nov., sp. nov., isolated from the intestinal tract of a marine limpet and the reclassification of B. taeanensis BH030017T, B. algicola KMM 3737T and B. hwajinpoensis SW-72T as genus Lottiidibacillus.</title>
        <authorList>
            <person name="Liu R."/>
            <person name="Huang Z."/>
        </authorList>
    </citation>
    <scope>NUCLEOTIDE SEQUENCE [LARGE SCALE GENOMIC DNA]</scope>
    <source>
        <strain evidence="2 3">BH030017</strain>
    </source>
</reference>
<feature type="domain" description="Serine aminopeptidase S33" evidence="1">
    <location>
        <begin position="8"/>
        <end position="242"/>
    </location>
</feature>
<sequence>MWKWEVSNAKGVFVIVHGAGEHHGRYSWLVEKWNEEGFHVIMGDLPGQGTTTRRRGHIDSFNDYIETVAGWVEQAEQYKLPIYLLGHSMGGLVVIRTLMEKDLPIEVVLLSSPCLGLVRPPSKGKQALAKVLNVFSPAVRFPSNLEPGTATRNEDVLQKDAEDPLYVRKVSVRWYRELEKAMEIVHTKIEKFPDMPLLLLQAGDDRICDKERAQEWFNRLLLREKAYKEWEGLFHEVFNEPEREEVFQYAKSFMVMRQL</sequence>
<dbReference type="InterPro" id="IPR051044">
    <property type="entry name" value="MAG_DAG_Lipase"/>
</dbReference>
<organism evidence="2 3">
    <name type="scientific">Bacillus taeanensis</name>
    <dbReference type="NCBI Taxonomy" id="273032"/>
    <lineage>
        <taxon>Bacteria</taxon>
        <taxon>Bacillati</taxon>
        <taxon>Bacillota</taxon>
        <taxon>Bacilli</taxon>
        <taxon>Bacillales</taxon>
        <taxon>Bacillaceae</taxon>
        <taxon>Bacillus</taxon>
    </lineage>
</organism>
<dbReference type="OrthoDB" id="9806902at2"/>
<name>A0A366Y0M7_9BACI</name>
<dbReference type="PRINTS" id="PR00111">
    <property type="entry name" value="ABHYDROLASE"/>
</dbReference>
<dbReference type="Proteomes" id="UP000253314">
    <property type="component" value="Unassembled WGS sequence"/>
</dbReference>
<dbReference type="Gene3D" id="3.40.50.1820">
    <property type="entry name" value="alpha/beta hydrolase"/>
    <property type="match status" value="1"/>
</dbReference>
<accession>A0A366Y0M7</accession>